<gene>
    <name evidence="1" type="ORF">GSPATT00020014001</name>
</gene>
<dbReference type="Gene3D" id="3.30.40.10">
    <property type="entry name" value="Zinc/RING finger domain, C3HC4 (zinc finger)"/>
    <property type="match status" value="1"/>
</dbReference>
<dbReference type="OMA" id="SKKCAFT"/>
<dbReference type="InterPro" id="IPR013083">
    <property type="entry name" value="Znf_RING/FYVE/PHD"/>
</dbReference>
<name>A0DTG6_PARTE</name>
<dbReference type="Proteomes" id="UP000000600">
    <property type="component" value="Unassembled WGS sequence"/>
</dbReference>
<evidence type="ECO:0000313" key="1">
    <source>
        <dbReference type="EMBL" id="CAK86333.1"/>
    </source>
</evidence>
<dbReference type="InParanoid" id="A0DTG6"/>
<evidence type="ECO:0000313" key="2">
    <source>
        <dbReference type="Proteomes" id="UP000000600"/>
    </source>
</evidence>
<accession>A0DTG6</accession>
<dbReference type="OrthoDB" id="294384at2759"/>
<dbReference type="RefSeq" id="XP_001453730.1">
    <property type="nucleotide sequence ID" value="XM_001453693.1"/>
</dbReference>
<protein>
    <submittedName>
        <fullName evidence="1">Uncharacterized protein</fullName>
    </submittedName>
</protein>
<dbReference type="KEGG" id="ptm:GSPATT00020014001"/>
<dbReference type="EMBL" id="CT868574">
    <property type="protein sequence ID" value="CAK86333.1"/>
    <property type="molecule type" value="Genomic_DNA"/>
</dbReference>
<dbReference type="AlphaFoldDB" id="A0DTG6"/>
<dbReference type="GeneID" id="5039515"/>
<reference evidence="1 2" key="1">
    <citation type="journal article" date="2006" name="Nature">
        <title>Global trends of whole-genome duplications revealed by the ciliate Paramecium tetraurelia.</title>
        <authorList>
            <consortium name="Genoscope"/>
            <person name="Aury J.-M."/>
            <person name="Jaillon O."/>
            <person name="Duret L."/>
            <person name="Noel B."/>
            <person name="Jubin C."/>
            <person name="Porcel B.M."/>
            <person name="Segurens B."/>
            <person name="Daubin V."/>
            <person name="Anthouard V."/>
            <person name="Aiach N."/>
            <person name="Arnaiz O."/>
            <person name="Billaut A."/>
            <person name="Beisson J."/>
            <person name="Blanc I."/>
            <person name="Bouhouche K."/>
            <person name="Camara F."/>
            <person name="Duharcourt S."/>
            <person name="Guigo R."/>
            <person name="Gogendeau D."/>
            <person name="Katinka M."/>
            <person name="Keller A.-M."/>
            <person name="Kissmehl R."/>
            <person name="Klotz C."/>
            <person name="Koll F."/>
            <person name="Le Moue A."/>
            <person name="Lepere C."/>
            <person name="Malinsky S."/>
            <person name="Nowacki M."/>
            <person name="Nowak J.K."/>
            <person name="Plattner H."/>
            <person name="Poulain J."/>
            <person name="Ruiz F."/>
            <person name="Serrano V."/>
            <person name="Zagulski M."/>
            <person name="Dessen P."/>
            <person name="Betermier M."/>
            <person name="Weissenbach J."/>
            <person name="Scarpelli C."/>
            <person name="Schachter V."/>
            <person name="Sperling L."/>
            <person name="Meyer E."/>
            <person name="Cohen J."/>
            <person name="Wincker P."/>
        </authorList>
    </citation>
    <scope>NUCLEOTIDE SEQUENCE [LARGE SCALE GENOMIC DNA]</scope>
    <source>
        <strain evidence="1 2">Stock d4-2</strain>
    </source>
</reference>
<dbReference type="HOGENOM" id="CLU_1317674_0_0_1"/>
<proteinExistence type="predicted"/>
<organism evidence="1 2">
    <name type="scientific">Paramecium tetraurelia</name>
    <dbReference type="NCBI Taxonomy" id="5888"/>
    <lineage>
        <taxon>Eukaryota</taxon>
        <taxon>Sar</taxon>
        <taxon>Alveolata</taxon>
        <taxon>Ciliophora</taxon>
        <taxon>Intramacronucleata</taxon>
        <taxon>Oligohymenophorea</taxon>
        <taxon>Peniculida</taxon>
        <taxon>Parameciidae</taxon>
        <taxon>Paramecium</taxon>
    </lineage>
</organism>
<sequence length="209" mass="24918">MQEAFVGHTQKSQNFYTQIIKSQAKNAWEVKRRISKKCAFTLNPLKVPIRSIQCKTLKCVYEQDVIQVILKKYDKDNDIFKCIQCEEEIKKQDLFFDSELSKALKLQGPCYLKNNTQSQKDQKLNYIIVNKNNDQAKSTIEMLDESQYPLIENSENQQLLQILALSVYKQRMETLHFLMNQEKEMSLQRYAKQEFSQEKQYMDSWFRNQ</sequence>
<keyword evidence="2" id="KW-1185">Reference proteome</keyword>